<evidence type="ECO:0000313" key="1">
    <source>
        <dbReference type="EMBL" id="URZ09472.1"/>
    </source>
</evidence>
<sequence length="94" mass="10223">MAQFEEAVNNAGILPEDVKGTIYIHQSNGNGVCPMCTKGLFEEVEPKGIFKQFTEKYPNLNIVVTSDIRAGGSNGIGSLTFNVKNGEVSNWTKK</sequence>
<organism evidence="1 2">
    <name type="scientific">Clostridium felsineum</name>
    <dbReference type="NCBI Taxonomy" id="36839"/>
    <lineage>
        <taxon>Bacteria</taxon>
        <taxon>Bacillati</taxon>
        <taxon>Bacillota</taxon>
        <taxon>Clostridia</taxon>
        <taxon>Eubacteriales</taxon>
        <taxon>Clostridiaceae</taxon>
        <taxon>Clostridium</taxon>
    </lineage>
</organism>
<name>A0A1S8MAG9_9CLOT</name>
<evidence type="ECO:0000313" key="2">
    <source>
        <dbReference type="Proteomes" id="UP000190951"/>
    </source>
</evidence>
<accession>A0A1S8MAG9</accession>
<keyword evidence="2" id="KW-1185">Reference proteome</keyword>
<dbReference type="Proteomes" id="UP000190951">
    <property type="component" value="Chromosome"/>
</dbReference>
<proteinExistence type="predicted"/>
<dbReference type="KEGG" id="crw:CROST_001430"/>
<dbReference type="STRING" id="84029.CROST_33140"/>
<dbReference type="RefSeq" id="WP_077833582.1">
    <property type="nucleotide sequence ID" value="NZ_CP096983.1"/>
</dbReference>
<reference evidence="1 2" key="1">
    <citation type="submission" date="2022-04" db="EMBL/GenBank/DDBJ databases">
        <title>Genome sequence of C. roseum typestrain.</title>
        <authorList>
            <person name="Poehlein A."/>
            <person name="Schoch T."/>
            <person name="Duerre P."/>
            <person name="Daniel R."/>
        </authorList>
    </citation>
    <scope>NUCLEOTIDE SEQUENCE [LARGE SCALE GENOMIC DNA]</scope>
    <source>
        <strain evidence="1 2">DSM 7320</strain>
    </source>
</reference>
<gene>
    <name evidence="1" type="ORF">CROST_001430</name>
</gene>
<dbReference type="AlphaFoldDB" id="A0A1S8MAG9"/>
<dbReference type="EMBL" id="CP096983">
    <property type="protein sequence ID" value="URZ09472.1"/>
    <property type="molecule type" value="Genomic_DNA"/>
</dbReference>
<protein>
    <submittedName>
        <fullName evidence="1">Uncharacterized protein</fullName>
    </submittedName>
</protein>